<comment type="caution">
    <text evidence="4">The sequence shown here is derived from an EMBL/GenBank/DDBJ whole genome shotgun (WGS) entry which is preliminary data.</text>
</comment>
<dbReference type="CDD" id="cd07043">
    <property type="entry name" value="STAS_anti-anti-sigma_factors"/>
    <property type="match status" value="1"/>
</dbReference>
<evidence type="ECO:0000313" key="5">
    <source>
        <dbReference type="Proteomes" id="UP000019277"/>
    </source>
</evidence>
<evidence type="ECO:0000256" key="1">
    <source>
        <dbReference type="ARBA" id="ARBA00009013"/>
    </source>
</evidence>
<evidence type="ECO:0000259" key="3">
    <source>
        <dbReference type="PROSITE" id="PS50801"/>
    </source>
</evidence>
<dbReference type="NCBIfam" id="TIGR00377">
    <property type="entry name" value="ant_ant_sig"/>
    <property type="match status" value="1"/>
</dbReference>
<reference evidence="4 5" key="1">
    <citation type="journal article" date="2014" name="Genome Announc.">
        <title>Draft Genome Sequence of the Antitrypanosomally Active Sponge-Associated Bacterium Actinokineospora sp. Strain EG49.</title>
        <authorList>
            <person name="Harjes J."/>
            <person name="Ryu T."/>
            <person name="Abdelmohsen U.R."/>
            <person name="Moitinho-Silva L."/>
            <person name="Horn H."/>
            <person name="Ravasi T."/>
            <person name="Hentschel U."/>
        </authorList>
    </citation>
    <scope>NUCLEOTIDE SEQUENCE [LARGE SCALE GENOMIC DNA]</scope>
    <source>
        <strain evidence="4 5">EG49</strain>
    </source>
</reference>
<proteinExistence type="inferred from homology"/>
<dbReference type="Proteomes" id="UP000019277">
    <property type="component" value="Unassembled WGS sequence"/>
</dbReference>
<dbReference type="GO" id="GO:0043856">
    <property type="term" value="F:anti-sigma factor antagonist activity"/>
    <property type="evidence" value="ECO:0007669"/>
    <property type="project" value="InterPro"/>
</dbReference>
<sequence length="117" mass="12202">MLTVEAGDNAEAILLRVRGEIDMGTAPILRRGLDDAAARRTDERPVVLDLSGVGFLASAGLALLVEYHRTLLDRGAALRVVSNGGPVLRAIQVSSLDKVLTVYPSAEAALAADHASG</sequence>
<accession>W7IYI0</accession>
<keyword evidence="5" id="KW-1185">Reference proteome</keyword>
<evidence type="ECO:0000313" key="4">
    <source>
        <dbReference type="EMBL" id="EWC59059.1"/>
    </source>
</evidence>
<organism evidence="4 5">
    <name type="scientific">Actinokineospora spheciospongiae</name>
    <dbReference type="NCBI Taxonomy" id="909613"/>
    <lineage>
        <taxon>Bacteria</taxon>
        <taxon>Bacillati</taxon>
        <taxon>Actinomycetota</taxon>
        <taxon>Actinomycetes</taxon>
        <taxon>Pseudonocardiales</taxon>
        <taxon>Pseudonocardiaceae</taxon>
        <taxon>Actinokineospora</taxon>
    </lineage>
</organism>
<comment type="similarity">
    <text evidence="1 2">Belongs to the anti-sigma-factor antagonist family.</text>
</comment>
<name>W7IYI0_9PSEU</name>
<dbReference type="AlphaFoldDB" id="W7IYI0"/>
<dbReference type="SUPFAM" id="SSF52091">
    <property type="entry name" value="SpoIIaa-like"/>
    <property type="match status" value="1"/>
</dbReference>
<dbReference type="Gene3D" id="3.30.750.24">
    <property type="entry name" value="STAS domain"/>
    <property type="match status" value="1"/>
</dbReference>
<dbReference type="PROSITE" id="PS50801">
    <property type="entry name" value="STAS"/>
    <property type="match status" value="1"/>
</dbReference>
<dbReference type="Pfam" id="PF01740">
    <property type="entry name" value="STAS"/>
    <property type="match status" value="1"/>
</dbReference>
<dbReference type="STRING" id="909613.UO65_5668"/>
<dbReference type="InterPro" id="IPR036513">
    <property type="entry name" value="STAS_dom_sf"/>
</dbReference>
<dbReference type="eggNOG" id="COG1366">
    <property type="taxonomic scope" value="Bacteria"/>
</dbReference>
<feature type="domain" description="STAS" evidence="3">
    <location>
        <begin position="2"/>
        <end position="113"/>
    </location>
</feature>
<evidence type="ECO:0000256" key="2">
    <source>
        <dbReference type="RuleBase" id="RU003749"/>
    </source>
</evidence>
<gene>
    <name evidence="4" type="ORF">UO65_5668</name>
</gene>
<dbReference type="PANTHER" id="PTHR33495:SF2">
    <property type="entry name" value="ANTI-SIGMA FACTOR ANTAGONIST TM_1081-RELATED"/>
    <property type="match status" value="1"/>
</dbReference>
<dbReference type="InterPro" id="IPR002645">
    <property type="entry name" value="STAS_dom"/>
</dbReference>
<dbReference type="EMBL" id="AYXG01000221">
    <property type="protein sequence ID" value="EWC59059.1"/>
    <property type="molecule type" value="Genomic_DNA"/>
</dbReference>
<dbReference type="PANTHER" id="PTHR33495">
    <property type="entry name" value="ANTI-SIGMA FACTOR ANTAGONIST TM_1081-RELATED-RELATED"/>
    <property type="match status" value="1"/>
</dbReference>
<protein>
    <recommendedName>
        <fullName evidence="2">Anti-sigma factor antagonist</fullName>
    </recommendedName>
</protein>
<dbReference type="InterPro" id="IPR003658">
    <property type="entry name" value="Anti-sigma_ant"/>
</dbReference>